<proteinExistence type="predicted"/>
<evidence type="ECO:0000313" key="2">
    <source>
        <dbReference type="Proteomes" id="UP000620559"/>
    </source>
</evidence>
<keyword evidence="2" id="KW-1185">Reference proteome</keyword>
<accession>A0A8J7JSN8</accession>
<evidence type="ECO:0000313" key="1">
    <source>
        <dbReference type="EMBL" id="MBE9211135.1"/>
    </source>
</evidence>
<sequence>MDIPFPVSNYLVNFLKESRSLAYLFVNKDGCLSSWGGNLTEYGVNNLQQGENASQQIFFLEGLLPLDDFPLFLPCIQTNNGICADVHLFPEKDGDWVLLLDATWDEMQIFKVQQQVNSSRLMQRKS</sequence>
<protein>
    <submittedName>
        <fullName evidence="1">Uncharacterized protein</fullName>
    </submittedName>
</protein>
<dbReference type="Proteomes" id="UP000620559">
    <property type="component" value="Unassembled WGS sequence"/>
</dbReference>
<dbReference type="RefSeq" id="WP_193915471.1">
    <property type="nucleotide sequence ID" value="NZ_JADEWL010000001.1"/>
</dbReference>
<reference evidence="1" key="1">
    <citation type="submission" date="2020-10" db="EMBL/GenBank/DDBJ databases">
        <authorList>
            <person name="Castelo-Branco R."/>
            <person name="Eusebio N."/>
            <person name="Adriana R."/>
            <person name="Vieira A."/>
            <person name="Brugerolle De Fraissinette N."/>
            <person name="Rezende De Castro R."/>
            <person name="Schneider M.P."/>
            <person name="Vasconcelos V."/>
            <person name="Leao P.N."/>
        </authorList>
    </citation>
    <scope>NUCLEOTIDE SEQUENCE</scope>
    <source>
        <strain evidence="1">LEGE 06105</strain>
    </source>
</reference>
<gene>
    <name evidence="1" type="ORF">IQ247_00120</name>
</gene>
<organism evidence="1 2">
    <name type="scientific">Plectonema cf. radiosum LEGE 06105</name>
    <dbReference type="NCBI Taxonomy" id="945769"/>
    <lineage>
        <taxon>Bacteria</taxon>
        <taxon>Bacillati</taxon>
        <taxon>Cyanobacteriota</taxon>
        <taxon>Cyanophyceae</taxon>
        <taxon>Oscillatoriophycideae</taxon>
        <taxon>Oscillatoriales</taxon>
        <taxon>Microcoleaceae</taxon>
        <taxon>Plectonema</taxon>
    </lineage>
</organism>
<comment type="caution">
    <text evidence="1">The sequence shown here is derived from an EMBL/GenBank/DDBJ whole genome shotgun (WGS) entry which is preliminary data.</text>
</comment>
<dbReference type="EMBL" id="JADEWL010000001">
    <property type="protein sequence ID" value="MBE9211135.1"/>
    <property type="molecule type" value="Genomic_DNA"/>
</dbReference>
<dbReference type="AlphaFoldDB" id="A0A8J7JSN8"/>
<name>A0A8J7JSN8_9CYAN</name>